<keyword evidence="4" id="KW-1185">Reference proteome</keyword>
<accession>A0A1G9QDP8</accession>
<proteinExistence type="predicted"/>
<keyword evidence="2" id="KW-0812">Transmembrane</keyword>
<evidence type="ECO:0000313" key="4">
    <source>
        <dbReference type="Proteomes" id="UP000198654"/>
    </source>
</evidence>
<feature type="region of interest" description="Disordered" evidence="1">
    <location>
        <begin position="822"/>
        <end position="848"/>
    </location>
</feature>
<dbReference type="OrthoDB" id="7311087at2"/>
<feature type="transmembrane region" description="Helical" evidence="2">
    <location>
        <begin position="705"/>
        <end position="732"/>
    </location>
</feature>
<evidence type="ECO:0000313" key="3">
    <source>
        <dbReference type="EMBL" id="SDM09214.1"/>
    </source>
</evidence>
<evidence type="ECO:0000256" key="1">
    <source>
        <dbReference type="SAM" id="MobiDB-lite"/>
    </source>
</evidence>
<sequence>MAIAGVRAAAVNARVSLRSTESFSLQKKQKADGTDGPDSAEAFRNKAADNDWKVLEESDVLPPVNNLDPSRQDATTITYEYEGTTYAVSEHLAPFKYSALESKLSGMEISQTDNNIEIEVPESEATDFMNAVTTEDGKTVGELFHDNMKEAWSELDISDPRRQYYELLQAKGALIGGYGFLPYQTELGAFGHSDSTLYHDPTIMDQASTYGLLNEKEISNKLAELSQNEQVMDGIDGFMQEAVDKIENKDELVNKIYEAMNSPEYMEMLEGMEPDGAKARFANDLKSLEYLDKQKAEEIRSKLLNVGLIEELSSIVESGDYSDLEALETAVRDLVKTGLKGAFYTTFGIGFADAIAKGNSNMSSYNAAVDVATKAIVDSIKENGKFDIKDVSSRLSEALKADNPNMPSGARNGTAGLLSVLMKNGFLGSLGGILATTYGAYTLNKNMGDTTEERLGAARMFLITLSTSPAFLLAGTKALEKIFDKPGMATMLGLENNTQLREAYLNRFSNANKPASAPELSIELDNLVSMEIDGWADDVERWFDDIASGEGDGARFVPLPADADVGLEEIMEGPNDRITEVAAKNDVQYQELLDELSESDRTSVMGMVDDRISNMGIDPSSMSTTSKLRLVGSVLSTVGGIADVAGGILDIALSAMNFEKLANDPNATPAEFAATSFQLLVGVTFAGAAGTSLASMLAGPATAAALGIASGALGIAGIAFGAIAMIITGVIAKQKQDQAAEDVRQDFRDWSTLGVTEDDWGDKLNYTIHSRYEYNYWHGSDRYYDLYPEDTPVWEARPEQYEDFTEYVEDHGNISDDWFKDWDNDHDSGLPDEGTPDPSGLPRFGDDGEPGDFGEFKLDIDRVDVGSIELAEDGRVIFTKDGVKQVIDPLIGGEAGDDVRQDIVDYLTDLYQISHPDGKADQDIIDRITDIHDESDRFNEIDDLKRALDDSLPPLLGKDGKHSAGTFDDFKEDIDRVGVGSIELDPTDSNSIYFVKDGTRWQLDKDNHGSLSDDDANNIFDYLKNLYTTVHPDGDLDSDLVDRITDLHNESDDFNDLNDLREELGMETDPTGYPVFGEDGFPGTFGNFKEDIDRVDVASIELMDDGRVIFIKDGVKQIINTSEGDEESDNDTRKEIIGYLKGLHELTHPDGEFSQSIADEMNDVFGKTDIYNDLEAIEDYVQVSDPVAWNENPDVVTIFGDSGDPGNFGDFRTDMDKVDVASIRILDQGDDDPSNDRFYFKKSGEWYVLTPEANSEIEGEFDDYTQYLRDLYDITHDDGVLNKRLASQIDDTLGRTDDYNKIDDLKEYLGVD</sequence>
<keyword evidence="2" id="KW-1133">Transmembrane helix</keyword>
<feature type="region of interest" description="Disordered" evidence="1">
    <location>
        <begin position="22"/>
        <end position="41"/>
    </location>
</feature>
<keyword evidence="2" id="KW-0472">Membrane</keyword>
<dbReference type="RefSeq" id="WP_089730407.1">
    <property type="nucleotide sequence ID" value="NZ_FNGI01000011.1"/>
</dbReference>
<feature type="transmembrane region" description="Helical" evidence="2">
    <location>
        <begin position="676"/>
        <end position="698"/>
    </location>
</feature>
<dbReference type="EMBL" id="FNGI01000011">
    <property type="protein sequence ID" value="SDM09214.1"/>
    <property type="molecule type" value="Genomic_DNA"/>
</dbReference>
<dbReference type="Proteomes" id="UP000198654">
    <property type="component" value="Unassembled WGS sequence"/>
</dbReference>
<protein>
    <submittedName>
        <fullName evidence="3">Uncharacterized protein</fullName>
    </submittedName>
</protein>
<reference evidence="3 4" key="1">
    <citation type="submission" date="2016-10" db="EMBL/GenBank/DDBJ databases">
        <authorList>
            <person name="de Groot N.N."/>
        </authorList>
    </citation>
    <scope>NUCLEOTIDE SEQUENCE [LARGE SCALE GENOMIC DNA]</scope>
    <source>
        <strain evidence="3 4">DSM 14789</strain>
    </source>
</reference>
<evidence type="ECO:0000256" key="2">
    <source>
        <dbReference type="SAM" id="Phobius"/>
    </source>
</evidence>
<organism evidence="3 4">
    <name type="scientific">Modicisalibacter muralis</name>
    <dbReference type="NCBI Taxonomy" id="119000"/>
    <lineage>
        <taxon>Bacteria</taxon>
        <taxon>Pseudomonadati</taxon>
        <taxon>Pseudomonadota</taxon>
        <taxon>Gammaproteobacteria</taxon>
        <taxon>Oceanospirillales</taxon>
        <taxon>Halomonadaceae</taxon>
        <taxon>Modicisalibacter</taxon>
    </lineage>
</organism>
<gene>
    <name evidence="3" type="ORF">SAMN05661010_03342</name>
</gene>
<name>A0A1G9QDP8_9GAMM</name>